<dbReference type="InterPro" id="IPR058292">
    <property type="entry name" value="DUF7986"/>
</dbReference>
<keyword evidence="2" id="KW-1185">Reference proteome</keyword>
<dbReference type="Proteomes" id="UP000070263">
    <property type="component" value="Unassembled WGS sequence"/>
</dbReference>
<protein>
    <submittedName>
        <fullName evidence="1">Uncharacterized protein</fullName>
    </submittedName>
</protein>
<sequence length="226" mass="25611">MGEWDKIVDRYHRVRKISRELADSMTEDVPRPALEGCGKKLGLWHDGQLVFRENHEASILFDYCIFDWRQHGRSIVERRLDSAPPPEADTEKYPVLEAMAGATYTLMQAKRIIQGVGMEGYDLLHLRPRLLADIGVSRTGAKNMVIATRVFHLEDFVMTSGAPLPVGKEELDRIQSLLRERFGDGEDWFMDVNVGEQAEITGSIIRILLHSEASSRVVYEGQEEAG</sequence>
<evidence type="ECO:0000313" key="1">
    <source>
        <dbReference type="EMBL" id="KXB06972.1"/>
    </source>
</evidence>
<organism evidence="1 2">
    <name type="scientific">candidate division MSBL1 archaeon SCGC-AAA382A20</name>
    <dbReference type="NCBI Taxonomy" id="1698280"/>
    <lineage>
        <taxon>Archaea</taxon>
        <taxon>Methanobacteriati</taxon>
        <taxon>Methanobacteriota</taxon>
        <taxon>candidate division MSBL1</taxon>
    </lineage>
</organism>
<dbReference type="AlphaFoldDB" id="A0A133VKK5"/>
<accession>A0A133VKK5</accession>
<name>A0A133VKK5_9EURY</name>
<gene>
    <name evidence="1" type="ORF">AKJ51_02410</name>
</gene>
<dbReference type="Pfam" id="PF25948">
    <property type="entry name" value="DUF7986"/>
    <property type="match status" value="1"/>
</dbReference>
<reference evidence="1 2" key="1">
    <citation type="journal article" date="2016" name="Sci. Rep.">
        <title>Metabolic traits of an uncultured archaeal lineage -MSBL1- from brine pools of the Red Sea.</title>
        <authorList>
            <person name="Mwirichia R."/>
            <person name="Alam I."/>
            <person name="Rashid M."/>
            <person name="Vinu M."/>
            <person name="Ba-Alawi W."/>
            <person name="Anthony Kamau A."/>
            <person name="Kamanda Ngugi D."/>
            <person name="Goker M."/>
            <person name="Klenk H.P."/>
            <person name="Bajic V."/>
            <person name="Stingl U."/>
        </authorList>
    </citation>
    <scope>NUCLEOTIDE SEQUENCE [LARGE SCALE GENOMIC DNA]</scope>
    <source>
        <strain evidence="1">SCGC-AAA382A20</strain>
    </source>
</reference>
<comment type="caution">
    <text evidence="1">The sequence shown here is derived from an EMBL/GenBank/DDBJ whole genome shotgun (WGS) entry which is preliminary data.</text>
</comment>
<proteinExistence type="predicted"/>
<evidence type="ECO:0000313" key="2">
    <source>
        <dbReference type="Proteomes" id="UP000070263"/>
    </source>
</evidence>
<dbReference type="EMBL" id="LHYE01000022">
    <property type="protein sequence ID" value="KXB06972.1"/>
    <property type="molecule type" value="Genomic_DNA"/>
</dbReference>